<dbReference type="InterPro" id="IPR001867">
    <property type="entry name" value="OmpR/PhoB-type_DNA-bd"/>
</dbReference>
<dbReference type="GO" id="GO:0005829">
    <property type="term" value="C:cytosol"/>
    <property type="evidence" value="ECO:0007669"/>
    <property type="project" value="TreeGrafter"/>
</dbReference>
<comment type="caution">
    <text evidence="8">The sequence shown here is derived from an EMBL/GenBank/DDBJ whole genome shotgun (WGS) entry which is preliminary data.</text>
</comment>
<feature type="modified residue" description="4-aspartylphosphate" evidence="4">
    <location>
        <position position="50"/>
    </location>
</feature>
<evidence type="ECO:0000256" key="3">
    <source>
        <dbReference type="ARBA" id="ARBA00023163"/>
    </source>
</evidence>
<feature type="domain" description="Response regulatory" evidence="6">
    <location>
        <begin position="2"/>
        <end position="115"/>
    </location>
</feature>
<sequence>MKIMIVEDDIDINNLLKELLSEEGYEITQCFTAREALLMEISEFDLILLDLMMPFMSGEDFIKEVRERKMSIPIIVLSAKIDKETRIGVLKDGADDFITKPFDFDDVLARVEANIRRYRDFTKEIKKLEVKDLKYNYEEECFYLYDEPLKLTMVESKILKLFLENPKKIFTKKNIYEAVWEDYFAADEDIINAHISNIRRKIKNKTKEEYIETLWGIGYRLNKDLIL</sequence>
<organism evidence="8 9">
    <name type="scientific">Peptoniphilus duerdenii ATCC BAA-1640</name>
    <dbReference type="NCBI Taxonomy" id="862517"/>
    <lineage>
        <taxon>Bacteria</taxon>
        <taxon>Bacillati</taxon>
        <taxon>Bacillota</taxon>
        <taxon>Tissierellia</taxon>
        <taxon>Tissierellales</taxon>
        <taxon>Peptoniphilaceae</taxon>
        <taxon>Peptoniphilus</taxon>
    </lineage>
</organism>
<evidence type="ECO:0000256" key="1">
    <source>
        <dbReference type="ARBA" id="ARBA00023015"/>
    </source>
</evidence>
<dbReference type="Gene3D" id="3.40.50.2300">
    <property type="match status" value="1"/>
</dbReference>
<feature type="domain" description="OmpR/PhoB-type" evidence="7">
    <location>
        <begin position="125"/>
        <end position="223"/>
    </location>
</feature>
<gene>
    <name evidence="8" type="primary">vanR</name>
    <name evidence="8" type="ORF">HMPREF9225_1566</name>
</gene>
<dbReference type="GO" id="GO:0000156">
    <property type="term" value="F:phosphorelay response regulator activity"/>
    <property type="evidence" value="ECO:0007669"/>
    <property type="project" value="TreeGrafter"/>
</dbReference>
<dbReference type="Proteomes" id="UP000003280">
    <property type="component" value="Unassembled WGS sequence"/>
</dbReference>
<keyword evidence="4" id="KW-0597">Phosphoprotein</keyword>
<dbReference type="SMART" id="SM00448">
    <property type="entry name" value="REC"/>
    <property type="match status" value="1"/>
</dbReference>
<keyword evidence="2 5" id="KW-0238">DNA-binding</keyword>
<dbReference type="Pfam" id="PF00486">
    <property type="entry name" value="Trans_reg_C"/>
    <property type="match status" value="1"/>
</dbReference>
<dbReference type="Pfam" id="PF00072">
    <property type="entry name" value="Response_reg"/>
    <property type="match status" value="1"/>
</dbReference>
<dbReference type="PANTHER" id="PTHR48111">
    <property type="entry name" value="REGULATOR OF RPOS"/>
    <property type="match status" value="1"/>
</dbReference>
<dbReference type="InterPro" id="IPR001789">
    <property type="entry name" value="Sig_transdc_resp-reg_receiver"/>
</dbReference>
<dbReference type="STRING" id="862517.HMPREF9225_1566"/>
<proteinExistence type="predicted"/>
<name>E0NN27_9FIRM</name>
<dbReference type="SUPFAM" id="SSF52172">
    <property type="entry name" value="CheY-like"/>
    <property type="match status" value="1"/>
</dbReference>
<evidence type="ECO:0000313" key="9">
    <source>
        <dbReference type="Proteomes" id="UP000003280"/>
    </source>
</evidence>
<dbReference type="PROSITE" id="PS51755">
    <property type="entry name" value="OMPR_PHOB"/>
    <property type="match status" value="1"/>
</dbReference>
<evidence type="ECO:0000313" key="8">
    <source>
        <dbReference type="EMBL" id="EFM24700.1"/>
    </source>
</evidence>
<dbReference type="PANTHER" id="PTHR48111:SF2">
    <property type="entry name" value="RESPONSE REGULATOR SAER"/>
    <property type="match status" value="1"/>
</dbReference>
<feature type="DNA-binding region" description="OmpR/PhoB-type" evidence="5">
    <location>
        <begin position="125"/>
        <end position="223"/>
    </location>
</feature>
<dbReference type="eggNOG" id="COG0745">
    <property type="taxonomic scope" value="Bacteria"/>
</dbReference>
<evidence type="ECO:0000256" key="5">
    <source>
        <dbReference type="PROSITE-ProRule" id="PRU01091"/>
    </source>
</evidence>
<dbReference type="GO" id="GO:0000976">
    <property type="term" value="F:transcription cis-regulatory region binding"/>
    <property type="evidence" value="ECO:0007669"/>
    <property type="project" value="TreeGrafter"/>
</dbReference>
<evidence type="ECO:0000259" key="7">
    <source>
        <dbReference type="PROSITE" id="PS51755"/>
    </source>
</evidence>
<dbReference type="GO" id="GO:0006355">
    <property type="term" value="P:regulation of DNA-templated transcription"/>
    <property type="evidence" value="ECO:0007669"/>
    <property type="project" value="InterPro"/>
</dbReference>
<evidence type="ECO:0000256" key="4">
    <source>
        <dbReference type="PROSITE-ProRule" id="PRU00169"/>
    </source>
</evidence>
<keyword evidence="3" id="KW-0804">Transcription</keyword>
<dbReference type="RefSeq" id="WP_008902341.1">
    <property type="nucleotide sequence ID" value="NZ_GL397071.1"/>
</dbReference>
<dbReference type="GO" id="GO:0032993">
    <property type="term" value="C:protein-DNA complex"/>
    <property type="evidence" value="ECO:0007669"/>
    <property type="project" value="TreeGrafter"/>
</dbReference>
<keyword evidence="9" id="KW-1185">Reference proteome</keyword>
<dbReference type="InterPro" id="IPR011006">
    <property type="entry name" value="CheY-like_superfamily"/>
</dbReference>
<dbReference type="HOGENOM" id="CLU_000445_30_3_9"/>
<dbReference type="OrthoDB" id="9802426at2"/>
<dbReference type="AlphaFoldDB" id="E0NN27"/>
<dbReference type="Gene3D" id="1.10.10.10">
    <property type="entry name" value="Winged helix-like DNA-binding domain superfamily/Winged helix DNA-binding domain"/>
    <property type="match status" value="1"/>
</dbReference>
<dbReference type="PROSITE" id="PS50110">
    <property type="entry name" value="RESPONSE_REGULATORY"/>
    <property type="match status" value="1"/>
</dbReference>
<evidence type="ECO:0000256" key="2">
    <source>
        <dbReference type="ARBA" id="ARBA00023125"/>
    </source>
</evidence>
<evidence type="ECO:0000259" key="6">
    <source>
        <dbReference type="PROSITE" id="PS50110"/>
    </source>
</evidence>
<dbReference type="InterPro" id="IPR039420">
    <property type="entry name" value="WalR-like"/>
</dbReference>
<reference evidence="8 9" key="1">
    <citation type="submission" date="2010-07" db="EMBL/GenBank/DDBJ databases">
        <authorList>
            <person name="Muzny D."/>
            <person name="Qin X."/>
            <person name="Deng J."/>
            <person name="Jiang H."/>
            <person name="Liu Y."/>
            <person name="Qu J."/>
            <person name="Song X.-Z."/>
            <person name="Zhang L."/>
            <person name="Thornton R."/>
            <person name="Coyle M."/>
            <person name="Francisco L."/>
            <person name="Jackson L."/>
            <person name="Javaid M."/>
            <person name="Korchina V."/>
            <person name="Kovar C."/>
            <person name="Mata R."/>
            <person name="Mathew T."/>
            <person name="Ngo R."/>
            <person name="Nguyen L."/>
            <person name="Nguyen N."/>
            <person name="Okwuonu G."/>
            <person name="Ongeri F."/>
            <person name="Pham C."/>
            <person name="Simmons D."/>
            <person name="Wilczek-Boney K."/>
            <person name="Hale W."/>
            <person name="Jakkamsetti A."/>
            <person name="Pham P."/>
            <person name="Ruth R."/>
            <person name="San Lucas F."/>
            <person name="Warren J."/>
            <person name="Zhang J."/>
            <person name="Zhao Z."/>
            <person name="Zhou C."/>
            <person name="Zhu D."/>
            <person name="Lee S."/>
            <person name="Bess C."/>
            <person name="Blankenburg K."/>
            <person name="Forbes L."/>
            <person name="Fu Q."/>
            <person name="Gubbala S."/>
            <person name="Hirani K."/>
            <person name="Jayaseelan J.C."/>
            <person name="Lara F."/>
            <person name="Munidasa M."/>
            <person name="Palculict T."/>
            <person name="Patil S."/>
            <person name="Pu L.-L."/>
            <person name="Saada N."/>
            <person name="Tang L."/>
            <person name="Weissenberger G."/>
            <person name="Zhu Y."/>
            <person name="Hemphill L."/>
            <person name="Shang Y."/>
            <person name="Youmans B."/>
            <person name="Ayvaz T."/>
            <person name="Ross M."/>
            <person name="Santibanez J."/>
            <person name="Aqrawi P."/>
            <person name="Gross S."/>
            <person name="Joshi V."/>
            <person name="Fowler G."/>
            <person name="Nazareth L."/>
            <person name="Reid J."/>
            <person name="Worley K."/>
            <person name="Petrosino J."/>
            <person name="Highlander S."/>
            <person name="Gibbs R."/>
        </authorList>
    </citation>
    <scope>NUCLEOTIDE SEQUENCE [LARGE SCALE GENOMIC DNA]</scope>
    <source>
        <strain evidence="8 9">ATCC BAA-1640</strain>
    </source>
</reference>
<dbReference type="InterPro" id="IPR036388">
    <property type="entry name" value="WH-like_DNA-bd_sf"/>
</dbReference>
<protein>
    <submittedName>
        <fullName evidence="8">Response regulator receiver domain protein</fullName>
    </submittedName>
</protein>
<dbReference type="EMBL" id="AEEH01000048">
    <property type="protein sequence ID" value="EFM24700.1"/>
    <property type="molecule type" value="Genomic_DNA"/>
</dbReference>
<keyword evidence="1" id="KW-0805">Transcription regulation</keyword>
<dbReference type="SMART" id="SM00862">
    <property type="entry name" value="Trans_reg_C"/>
    <property type="match status" value="1"/>
</dbReference>
<dbReference type="CDD" id="cd00383">
    <property type="entry name" value="trans_reg_C"/>
    <property type="match status" value="1"/>
</dbReference>
<accession>E0NN27</accession>